<evidence type="ECO:0000313" key="6">
    <source>
        <dbReference type="Proteomes" id="UP001169760"/>
    </source>
</evidence>
<dbReference type="GO" id="GO:0000976">
    <property type="term" value="F:transcription cis-regulatory region binding"/>
    <property type="evidence" value="ECO:0007669"/>
    <property type="project" value="TreeGrafter"/>
</dbReference>
<dbReference type="Gene3D" id="1.10.260.40">
    <property type="entry name" value="lambda repressor-like DNA-binding domains"/>
    <property type="match status" value="1"/>
</dbReference>
<sequence>MSKPTKKPTPQMSDIARLAGVSKSTVSRALANSPLVNQETKDLVQKIAREQNYRLNTVARNFRLKESLTIAVLIPSAGNAGWRLSDPFFLELLGSIAEAVDRHDHQLLLSRTSAQDSDWIEDFVNKRRADGIILIGQGSQHEAINKLAATFKAVSVWGAKIDEHQHYSVVGSDNVLGGHRATAHLIERGRKRILFLGYNTLPEVSQRYKGYCDAHASANLAIDPKLQVATGSDESDGYLAVINAIESNIDFDGVFAVSDVLAMSAIRALQERKISVPKDVSVVGYDDISLASYYNPPITTIHQNRSAGGKILVDNLLEAIEGHKPEMISLNPELIVRGSS</sequence>
<dbReference type="InterPro" id="IPR010982">
    <property type="entry name" value="Lambda_DNA-bd_dom_sf"/>
</dbReference>
<evidence type="ECO:0000259" key="4">
    <source>
        <dbReference type="PROSITE" id="PS50932"/>
    </source>
</evidence>
<proteinExistence type="predicted"/>
<dbReference type="PANTHER" id="PTHR30146:SF120">
    <property type="entry name" value="ALANINE RACEMASE"/>
    <property type="match status" value="1"/>
</dbReference>
<evidence type="ECO:0000256" key="3">
    <source>
        <dbReference type="ARBA" id="ARBA00023163"/>
    </source>
</evidence>
<evidence type="ECO:0000256" key="1">
    <source>
        <dbReference type="ARBA" id="ARBA00023015"/>
    </source>
</evidence>
<organism evidence="5 6">
    <name type="scientific">Saccharophagus degradans</name>
    <dbReference type="NCBI Taxonomy" id="86304"/>
    <lineage>
        <taxon>Bacteria</taxon>
        <taxon>Pseudomonadati</taxon>
        <taxon>Pseudomonadota</taxon>
        <taxon>Gammaproteobacteria</taxon>
        <taxon>Cellvibrionales</taxon>
        <taxon>Cellvibrionaceae</taxon>
        <taxon>Saccharophagus</taxon>
    </lineage>
</organism>
<dbReference type="Pfam" id="PF13377">
    <property type="entry name" value="Peripla_BP_3"/>
    <property type="match status" value="1"/>
</dbReference>
<dbReference type="PROSITE" id="PS50932">
    <property type="entry name" value="HTH_LACI_2"/>
    <property type="match status" value="1"/>
</dbReference>
<dbReference type="SMART" id="SM00354">
    <property type="entry name" value="HTH_LACI"/>
    <property type="match status" value="1"/>
</dbReference>
<dbReference type="EMBL" id="JAUOPB010000006">
    <property type="protein sequence ID" value="MDO6422627.1"/>
    <property type="molecule type" value="Genomic_DNA"/>
</dbReference>
<dbReference type="PROSITE" id="PS00356">
    <property type="entry name" value="HTH_LACI_1"/>
    <property type="match status" value="1"/>
</dbReference>
<dbReference type="PANTHER" id="PTHR30146">
    <property type="entry name" value="LACI-RELATED TRANSCRIPTIONAL REPRESSOR"/>
    <property type="match status" value="1"/>
</dbReference>
<dbReference type="SUPFAM" id="SSF53822">
    <property type="entry name" value="Periplasmic binding protein-like I"/>
    <property type="match status" value="1"/>
</dbReference>
<accession>A0AAW7X4Z9</accession>
<gene>
    <name evidence="5" type="ORF">Q4521_09090</name>
</gene>
<dbReference type="Proteomes" id="UP001169760">
    <property type="component" value="Unassembled WGS sequence"/>
</dbReference>
<dbReference type="InterPro" id="IPR046335">
    <property type="entry name" value="LacI/GalR-like_sensor"/>
</dbReference>
<dbReference type="GO" id="GO:0003700">
    <property type="term" value="F:DNA-binding transcription factor activity"/>
    <property type="evidence" value="ECO:0007669"/>
    <property type="project" value="TreeGrafter"/>
</dbReference>
<dbReference type="InterPro" id="IPR028082">
    <property type="entry name" value="Peripla_BP_I"/>
</dbReference>
<dbReference type="InterPro" id="IPR000843">
    <property type="entry name" value="HTH_LacI"/>
</dbReference>
<name>A0AAW7X4Z9_9GAMM</name>
<evidence type="ECO:0000313" key="5">
    <source>
        <dbReference type="EMBL" id="MDO6422627.1"/>
    </source>
</evidence>
<dbReference type="SUPFAM" id="SSF47413">
    <property type="entry name" value="lambda repressor-like DNA-binding domains"/>
    <property type="match status" value="1"/>
</dbReference>
<dbReference type="Gene3D" id="3.40.50.2300">
    <property type="match status" value="2"/>
</dbReference>
<keyword evidence="2 5" id="KW-0238">DNA-binding</keyword>
<keyword evidence="1" id="KW-0805">Transcription regulation</keyword>
<keyword evidence="3" id="KW-0804">Transcription</keyword>
<dbReference type="Pfam" id="PF00356">
    <property type="entry name" value="LacI"/>
    <property type="match status" value="1"/>
</dbReference>
<feature type="domain" description="HTH lacI-type" evidence="4">
    <location>
        <begin position="10"/>
        <end position="64"/>
    </location>
</feature>
<dbReference type="CDD" id="cd06295">
    <property type="entry name" value="PBP1_CelR"/>
    <property type="match status" value="1"/>
</dbReference>
<evidence type="ECO:0000256" key="2">
    <source>
        <dbReference type="ARBA" id="ARBA00023125"/>
    </source>
</evidence>
<reference evidence="5" key="1">
    <citation type="submission" date="2023-07" db="EMBL/GenBank/DDBJ databases">
        <title>Genome content predicts the carbon catabolic preferences of heterotrophic bacteria.</title>
        <authorList>
            <person name="Gralka M."/>
        </authorList>
    </citation>
    <scope>NUCLEOTIDE SEQUENCE</scope>
    <source>
        <strain evidence="5">I3M17_2</strain>
    </source>
</reference>
<dbReference type="CDD" id="cd01392">
    <property type="entry name" value="HTH_LacI"/>
    <property type="match status" value="1"/>
</dbReference>
<dbReference type="AlphaFoldDB" id="A0AAW7X4Z9"/>
<dbReference type="RefSeq" id="WP_303492576.1">
    <property type="nucleotide sequence ID" value="NZ_JAUOPB010000006.1"/>
</dbReference>
<comment type="caution">
    <text evidence="5">The sequence shown here is derived from an EMBL/GenBank/DDBJ whole genome shotgun (WGS) entry which is preliminary data.</text>
</comment>
<protein>
    <submittedName>
        <fullName evidence="5">LacI family DNA-binding transcriptional regulator</fullName>
    </submittedName>
</protein>